<keyword evidence="2" id="KW-0547">Nucleotide-binding</keyword>
<keyword evidence="6" id="KW-0378">Hydrolase</keyword>
<gene>
    <name evidence="6" type="primary">potA_1</name>
    <name evidence="6" type="ORF">NCTC12282_00934</name>
</gene>
<reference evidence="6 7" key="1">
    <citation type="submission" date="2019-03" db="EMBL/GenBank/DDBJ databases">
        <authorList>
            <consortium name="Pathogen Informatics"/>
        </authorList>
    </citation>
    <scope>NUCLEOTIDE SEQUENCE [LARGE SCALE GENOMIC DNA]</scope>
    <source>
        <strain evidence="6 7">NCTC12282</strain>
    </source>
</reference>
<dbReference type="PANTHER" id="PTHR42781:SF4">
    <property type="entry name" value="SPERMIDINE_PUTRESCINE IMPORT ATP-BINDING PROTEIN POTA"/>
    <property type="match status" value="1"/>
</dbReference>
<evidence type="ECO:0000256" key="2">
    <source>
        <dbReference type="ARBA" id="ARBA00022741"/>
    </source>
</evidence>
<name>A0A484ZE50_9GAMM</name>
<dbReference type="PROSITE" id="PS50893">
    <property type="entry name" value="ABC_TRANSPORTER_2"/>
    <property type="match status" value="1"/>
</dbReference>
<evidence type="ECO:0000256" key="1">
    <source>
        <dbReference type="ARBA" id="ARBA00022448"/>
    </source>
</evidence>
<dbReference type="SUPFAM" id="SSF52540">
    <property type="entry name" value="P-loop containing nucleoside triphosphate hydrolases"/>
    <property type="match status" value="1"/>
</dbReference>
<dbReference type="Pfam" id="PF00005">
    <property type="entry name" value="ABC_tran"/>
    <property type="match status" value="1"/>
</dbReference>
<organism evidence="6 7">
    <name type="scientific">Budvicia aquatica</name>
    <dbReference type="NCBI Taxonomy" id="82979"/>
    <lineage>
        <taxon>Bacteria</taxon>
        <taxon>Pseudomonadati</taxon>
        <taxon>Pseudomonadota</taxon>
        <taxon>Gammaproteobacteria</taxon>
        <taxon>Enterobacterales</taxon>
        <taxon>Budviciaceae</taxon>
        <taxon>Budvicia</taxon>
    </lineage>
</organism>
<dbReference type="Gene3D" id="2.40.50.100">
    <property type="match status" value="1"/>
</dbReference>
<evidence type="ECO:0000313" key="7">
    <source>
        <dbReference type="Proteomes" id="UP000373449"/>
    </source>
</evidence>
<dbReference type="GO" id="GO:0005524">
    <property type="term" value="F:ATP binding"/>
    <property type="evidence" value="ECO:0007669"/>
    <property type="project" value="UniProtKB-KW"/>
</dbReference>
<accession>A0A484ZE50</accession>
<dbReference type="InterPro" id="IPR003593">
    <property type="entry name" value="AAA+_ATPase"/>
</dbReference>
<dbReference type="EC" id="3.6.3.31" evidence="6"/>
<keyword evidence="1" id="KW-0813">Transport</keyword>
<protein>
    <submittedName>
        <fullName evidence="6">Spermidine/putrescine import ATP-binding protein PotA</fullName>
        <ecNumber evidence="6">3.6.3.31</ecNumber>
    </submittedName>
</protein>
<evidence type="ECO:0000256" key="4">
    <source>
        <dbReference type="SAM" id="MobiDB-lite"/>
    </source>
</evidence>
<dbReference type="SUPFAM" id="SSF50331">
    <property type="entry name" value="MOP-like"/>
    <property type="match status" value="1"/>
</dbReference>
<dbReference type="InterPro" id="IPR008995">
    <property type="entry name" value="Mo/tungstate-bd_C_term_dom"/>
</dbReference>
<dbReference type="InterPro" id="IPR027417">
    <property type="entry name" value="P-loop_NTPase"/>
</dbReference>
<evidence type="ECO:0000313" key="6">
    <source>
        <dbReference type="EMBL" id="VFS46046.1"/>
    </source>
</evidence>
<dbReference type="Gene3D" id="3.40.50.300">
    <property type="entry name" value="P-loop containing nucleotide triphosphate hydrolases"/>
    <property type="match status" value="1"/>
</dbReference>
<dbReference type="InterPro" id="IPR003439">
    <property type="entry name" value="ABC_transporter-like_ATP-bd"/>
</dbReference>
<feature type="compositionally biased region" description="Basic and acidic residues" evidence="4">
    <location>
        <begin position="385"/>
        <end position="394"/>
    </location>
</feature>
<dbReference type="GO" id="GO:0015697">
    <property type="term" value="P:quaternary ammonium group transport"/>
    <property type="evidence" value="ECO:0007669"/>
    <property type="project" value="UniProtKB-ARBA"/>
</dbReference>
<dbReference type="InterPro" id="IPR050093">
    <property type="entry name" value="ABC_SmlMolc_Importer"/>
</dbReference>
<dbReference type="Proteomes" id="UP000373449">
    <property type="component" value="Unassembled WGS sequence"/>
</dbReference>
<evidence type="ECO:0000259" key="5">
    <source>
        <dbReference type="PROSITE" id="PS50893"/>
    </source>
</evidence>
<feature type="domain" description="ABC transporter" evidence="5">
    <location>
        <begin position="4"/>
        <end position="240"/>
    </location>
</feature>
<dbReference type="GO" id="GO:0016887">
    <property type="term" value="F:ATP hydrolysis activity"/>
    <property type="evidence" value="ECO:0007669"/>
    <property type="project" value="InterPro"/>
</dbReference>
<dbReference type="FunFam" id="3.40.50.300:FF:000425">
    <property type="entry name" value="Probable ABC transporter, ATP-binding subunit"/>
    <property type="match status" value="1"/>
</dbReference>
<dbReference type="AlphaFoldDB" id="A0A484ZE50"/>
<evidence type="ECO:0000256" key="3">
    <source>
        <dbReference type="ARBA" id="ARBA00022840"/>
    </source>
</evidence>
<proteinExistence type="predicted"/>
<dbReference type="PANTHER" id="PTHR42781">
    <property type="entry name" value="SPERMIDINE/PUTRESCINE IMPORT ATP-BINDING PROTEIN POTA"/>
    <property type="match status" value="1"/>
</dbReference>
<dbReference type="EMBL" id="CAADJA010000002">
    <property type="protein sequence ID" value="VFS46046.1"/>
    <property type="molecule type" value="Genomic_DNA"/>
</dbReference>
<feature type="region of interest" description="Disordered" evidence="4">
    <location>
        <begin position="368"/>
        <end position="394"/>
    </location>
</feature>
<dbReference type="PROSITE" id="PS00211">
    <property type="entry name" value="ABC_TRANSPORTER_1"/>
    <property type="match status" value="1"/>
</dbReference>
<sequence length="394" mass="43540">MTELTVENLHLDYGTNPVLKGVSMQLHKGEVVTLLGPSGSGKTTLLRAVAGLEGPSKGRITIGNRVVYEGTTGEEVPVEERNLGLVFQSYALWPHMTISDNIGYPLKLRKVPSAEIKQRVQAVLDQLGLGHLGQRYPHQLSGGQQQRVAIGRGLVYNPPVLLLDEPLSNLDAKLREEARVFLRRLIVDLGLSALMVTHDQNEAMAISDRILLLNNGVIEQQGTPQEMYGTPKSLFTAEFMGSNNRLNGQISELKDGYARIQGSSWTLWGKPVGDLSIGQEVTAIIRVEQVKLNETSEENYLELPLLTKMYLGSHWEYLFRESDDNSPVLRAFGSHQQHDGQCRLSMPMDQVLGVCQGVIPCSMVSRSGYPREKQSVTPSPPQGRHPRENGDDGE</sequence>
<keyword evidence="3 6" id="KW-0067">ATP-binding</keyword>
<dbReference type="InterPro" id="IPR017871">
    <property type="entry name" value="ABC_transporter-like_CS"/>
</dbReference>
<dbReference type="SMART" id="SM00382">
    <property type="entry name" value="AAA"/>
    <property type="match status" value="1"/>
</dbReference>